<evidence type="ECO:0000313" key="2">
    <source>
        <dbReference type="EMBL" id="VDP88170.1"/>
    </source>
</evidence>
<dbReference type="WBParaSite" id="ECPE_0001122501-mRNA-1">
    <property type="protein sequence ID" value="ECPE_0001122501-mRNA-1"/>
    <property type="gene ID" value="ECPE_0001122501"/>
</dbReference>
<organism evidence="4">
    <name type="scientific">Echinostoma caproni</name>
    <dbReference type="NCBI Taxonomy" id="27848"/>
    <lineage>
        <taxon>Eukaryota</taxon>
        <taxon>Metazoa</taxon>
        <taxon>Spiralia</taxon>
        <taxon>Lophotrochozoa</taxon>
        <taxon>Platyhelminthes</taxon>
        <taxon>Trematoda</taxon>
        <taxon>Digenea</taxon>
        <taxon>Plagiorchiida</taxon>
        <taxon>Echinostomata</taxon>
        <taxon>Echinostomatoidea</taxon>
        <taxon>Echinostomatidae</taxon>
        <taxon>Echinostoma</taxon>
    </lineage>
</organism>
<sequence>MYSERLRLLEQANSAALVSEASRASNFPSDDVSIDSRSERDAPQTLDKASEPTTLISCLRSGFYRLFHMPSSPRLGSRGPVFRGGSHRRSLPIATSRLLSTWRLIPSVVLLNVGHYIIRSVACVFATAYWGEDGDRLEVDAELDMTLKVSPVQ</sequence>
<accession>A0A183AW55</accession>
<evidence type="ECO:0000313" key="3">
    <source>
        <dbReference type="Proteomes" id="UP000272942"/>
    </source>
</evidence>
<evidence type="ECO:0000256" key="1">
    <source>
        <dbReference type="SAM" id="MobiDB-lite"/>
    </source>
</evidence>
<feature type="region of interest" description="Disordered" evidence="1">
    <location>
        <begin position="26"/>
        <end position="48"/>
    </location>
</feature>
<dbReference type="AlphaFoldDB" id="A0A183AW55"/>
<protein>
    <submittedName>
        <fullName evidence="2 4">Uncharacterized protein</fullName>
    </submittedName>
</protein>
<dbReference type="Proteomes" id="UP000272942">
    <property type="component" value="Unassembled WGS sequence"/>
</dbReference>
<reference evidence="4" key="1">
    <citation type="submission" date="2016-06" db="UniProtKB">
        <authorList>
            <consortium name="WormBaseParasite"/>
        </authorList>
    </citation>
    <scope>IDENTIFICATION</scope>
</reference>
<evidence type="ECO:0000313" key="4">
    <source>
        <dbReference type="WBParaSite" id="ECPE_0001122501-mRNA-1"/>
    </source>
</evidence>
<reference evidence="2 3" key="2">
    <citation type="submission" date="2018-11" db="EMBL/GenBank/DDBJ databases">
        <authorList>
            <consortium name="Pathogen Informatics"/>
        </authorList>
    </citation>
    <scope>NUCLEOTIDE SEQUENCE [LARGE SCALE GENOMIC DNA]</scope>
    <source>
        <strain evidence="2 3">Egypt</strain>
    </source>
</reference>
<gene>
    <name evidence="2" type="ORF">ECPE_LOCUS11190</name>
</gene>
<name>A0A183AW55_9TREM</name>
<keyword evidence="3" id="KW-1185">Reference proteome</keyword>
<dbReference type="EMBL" id="UZAN01050364">
    <property type="protein sequence ID" value="VDP88170.1"/>
    <property type="molecule type" value="Genomic_DNA"/>
</dbReference>
<proteinExistence type="predicted"/>
<dbReference type="OrthoDB" id="2403262at2759"/>